<reference evidence="1 2" key="1">
    <citation type="submission" date="2020-02" db="EMBL/GenBank/DDBJ databases">
        <authorList>
            <person name="Criscuolo A."/>
        </authorList>
    </citation>
    <scope>NUCLEOTIDE SEQUENCE [LARGE SCALE GENOMIC DNA]</scope>
    <source>
        <strain evidence="1">CIP105534</strain>
    </source>
</reference>
<dbReference type="Proteomes" id="UP000479938">
    <property type="component" value="Unassembled WGS sequence"/>
</dbReference>
<organism evidence="1 2">
    <name type="scientific">Flavobacterium bizetiae</name>
    <dbReference type="NCBI Taxonomy" id="2704140"/>
    <lineage>
        <taxon>Bacteria</taxon>
        <taxon>Pseudomonadati</taxon>
        <taxon>Bacteroidota</taxon>
        <taxon>Flavobacteriia</taxon>
        <taxon>Flavobacteriales</taxon>
        <taxon>Flavobacteriaceae</taxon>
        <taxon>Flavobacterium</taxon>
    </lineage>
</organism>
<protein>
    <recommendedName>
        <fullName evidence="3">Bacteroidetes PKD-like domain-containing protein</fullName>
    </recommendedName>
</protein>
<proteinExistence type="predicted"/>
<dbReference type="EMBL" id="CADCSU010000036">
    <property type="protein sequence ID" value="CAA9195267.1"/>
    <property type="molecule type" value="Genomic_DNA"/>
</dbReference>
<keyword evidence="2" id="KW-1185">Reference proteome</keyword>
<dbReference type="AlphaFoldDB" id="A0A6J4GB40"/>
<evidence type="ECO:0000313" key="1">
    <source>
        <dbReference type="EMBL" id="CAA9195267.1"/>
    </source>
</evidence>
<sequence>MKKYLKHSLFLVAIGAFYCCSNDDSKQDNPETQPVKEASLSLKLASDFTVSRYNAVTVEPQVLIENADAELAKYKWTVKVTGTGGAVKDSVIGDTKNLQFITAKAANYTVDLTVTLGKLVKQASTKVTVSETGKTYTSKALSLIDYIPAPSYNLDNYGFTTKAEVLEQVKSDLIEGNAVPLGTFGGSITTAFDHTVINAYGKRDFKIQMNEDSGNSKVSPVSVYVAYDANKNGIADDNEWYEIAGSEYNKSTTVKNYEITYNKPNAGKAAVTGTKDWQFDKEYLKWTDNKTAAGFITRTKKWRRYNYYPQWMGESYTLKGTKIYLPVKDVSDGEGTTYNVGTFEWGYGGIKDPSIDISWAVDSNGKKVHLPGIDFVKVYVSTYAEAGATDLVTNFFTHVEDLNFPKAIK</sequence>
<accession>A0A6J4GB40</accession>
<dbReference type="RefSeq" id="WP_173969323.1">
    <property type="nucleotide sequence ID" value="NZ_CADCSU010000036.1"/>
</dbReference>
<gene>
    <name evidence="1" type="ORF">FLA105534_00565</name>
</gene>
<name>A0A6J4GB40_9FLAO</name>
<evidence type="ECO:0008006" key="3">
    <source>
        <dbReference type="Google" id="ProtNLM"/>
    </source>
</evidence>
<evidence type="ECO:0000313" key="2">
    <source>
        <dbReference type="Proteomes" id="UP000479938"/>
    </source>
</evidence>